<keyword evidence="1" id="KW-0732">Signal</keyword>
<dbReference type="InterPro" id="IPR037682">
    <property type="entry name" value="TonB_C"/>
</dbReference>
<gene>
    <name evidence="3" type="ORF">ACFFGT_15610</name>
</gene>
<reference evidence="3 4" key="1">
    <citation type="submission" date="2024-09" db="EMBL/GenBank/DDBJ databases">
        <authorList>
            <person name="Sun Q."/>
            <person name="Mori K."/>
        </authorList>
    </citation>
    <scope>NUCLEOTIDE SEQUENCE [LARGE SCALE GENOMIC DNA]</scope>
    <source>
        <strain evidence="3 4">NCAIM B.02415</strain>
    </source>
</reference>
<evidence type="ECO:0000256" key="1">
    <source>
        <dbReference type="SAM" id="SignalP"/>
    </source>
</evidence>
<feature type="domain" description="TonB C-terminal" evidence="2">
    <location>
        <begin position="76"/>
        <end position="140"/>
    </location>
</feature>
<evidence type="ECO:0000259" key="2">
    <source>
        <dbReference type="Pfam" id="PF03544"/>
    </source>
</evidence>
<dbReference type="EMBL" id="JBHLTS010000022">
    <property type="protein sequence ID" value="MFC0515646.1"/>
    <property type="molecule type" value="Genomic_DNA"/>
</dbReference>
<dbReference type="SUPFAM" id="SSF74653">
    <property type="entry name" value="TolA/TonB C-terminal domain"/>
    <property type="match status" value="1"/>
</dbReference>
<keyword evidence="4" id="KW-1185">Reference proteome</keyword>
<dbReference type="Pfam" id="PF03544">
    <property type="entry name" value="TonB_C"/>
    <property type="match status" value="1"/>
</dbReference>
<name>A0ABV6L844_9SPHI</name>
<feature type="signal peptide" evidence="1">
    <location>
        <begin position="1"/>
        <end position="24"/>
    </location>
</feature>
<evidence type="ECO:0000313" key="4">
    <source>
        <dbReference type="Proteomes" id="UP001589828"/>
    </source>
</evidence>
<sequence>MNLKLIHRHIFLIVCLLTFNNCFAQSKKYACSGRQDSLLHKFVYTEVDKMPEPVGGVKALSAVLSKNFKYPPGDAEYFGKVIVAFVIDPDGNIEGARIINDPSGERRLFGSQLIRIINMLKWKPGECNGKAVPVLYMLPLRVDFSE</sequence>
<proteinExistence type="predicted"/>
<dbReference type="Gene3D" id="3.30.1150.10">
    <property type="match status" value="1"/>
</dbReference>
<feature type="chain" id="PRO_5046712316" evidence="1">
    <location>
        <begin position="25"/>
        <end position="146"/>
    </location>
</feature>
<evidence type="ECO:0000313" key="3">
    <source>
        <dbReference type="EMBL" id="MFC0515646.1"/>
    </source>
</evidence>
<accession>A0ABV6L844</accession>
<protein>
    <submittedName>
        <fullName evidence="3">Energy transducer TonB</fullName>
    </submittedName>
</protein>
<dbReference type="Proteomes" id="UP001589828">
    <property type="component" value="Unassembled WGS sequence"/>
</dbReference>
<organism evidence="3 4">
    <name type="scientific">Mucilaginibacter angelicae</name>
    <dbReference type="NCBI Taxonomy" id="869718"/>
    <lineage>
        <taxon>Bacteria</taxon>
        <taxon>Pseudomonadati</taxon>
        <taxon>Bacteroidota</taxon>
        <taxon>Sphingobacteriia</taxon>
        <taxon>Sphingobacteriales</taxon>
        <taxon>Sphingobacteriaceae</taxon>
        <taxon>Mucilaginibacter</taxon>
    </lineage>
</organism>
<dbReference type="RefSeq" id="WP_377023463.1">
    <property type="nucleotide sequence ID" value="NZ_JBHLTS010000022.1"/>
</dbReference>
<comment type="caution">
    <text evidence="3">The sequence shown here is derived from an EMBL/GenBank/DDBJ whole genome shotgun (WGS) entry which is preliminary data.</text>
</comment>